<accession>A0ABU6WQQ5</accession>
<dbReference type="PROSITE" id="PS50600">
    <property type="entry name" value="ULP_PROTEASE"/>
    <property type="match status" value="1"/>
</dbReference>
<comment type="similarity">
    <text evidence="1">Belongs to the peptidase C48 family.</text>
</comment>
<organism evidence="5 6">
    <name type="scientific">Stylosanthes scabra</name>
    <dbReference type="NCBI Taxonomy" id="79078"/>
    <lineage>
        <taxon>Eukaryota</taxon>
        <taxon>Viridiplantae</taxon>
        <taxon>Streptophyta</taxon>
        <taxon>Embryophyta</taxon>
        <taxon>Tracheophyta</taxon>
        <taxon>Spermatophyta</taxon>
        <taxon>Magnoliopsida</taxon>
        <taxon>eudicotyledons</taxon>
        <taxon>Gunneridae</taxon>
        <taxon>Pentapetalae</taxon>
        <taxon>rosids</taxon>
        <taxon>fabids</taxon>
        <taxon>Fabales</taxon>
        <taxon>Fabaceae</taxon>
        <taxon>Papilionoideae</taxon>
        <taxon>50 kb inversion clade</taxon>
        <taxon>dalbergioids sensu lato</taxon>
        <taxon>Dalbergieae</taxon>
        <taxon>Pterocarpus clade</taxon>
        <taxon>Stylosanthes</taxon>
    </lineage>
</organism>
<dbReference type="Gene3D" id="3.40.395.10">
    <property type="entry name" value="Adenoviral Proteinase, Chain A"/>
    <property type="match status" value="1"/>
</dbReference>
<dbReference type="Pfam" id="PF02902">
    <property type="entry name" value="Peptidase_C48"/>
    <property type="match status" value="1"/>
</dbReference>
<sequence length="110" mass="13021">MAAKQHEHDLTKRWWLPPSFGIGTVYVPLLRNGHWHLMIVDMYHSDLVYLDSMKNDEDTAERKKQMKFVAFFLETLLSDKGFYKEWDGLTPKFSTYDFSEPETGQQDELT</sequence>
<evidence type="ECO:0000259" key="4">
    <source>
        <dbReference type="PROSITE" id="PS50600"/>
    </source>
</evidence>
<dbReference type="SUPFAM" id="SSF54001">
    <property type="entry name" value="Cysteine proteinases"/>
    <property type="match status" value="1"/>
</dbReference>
<keyword evidence="2" id="KW-0645">Protease</keyword>
<keyword evidence="6" id="KW-1185">Reference proteome</keyword>
<protein>
    <recommendedName>
        <fullName evidence="4">Ubiquitin-like protease family profile domain-containing protein</fullName>
    </recommendedName>
</protein>
<name>A0ABU6WQQ5_9FABA</name>
<dbReference type="Proteomes" id="UP001341840">
    <property type="component" value="Unassembled WGS sequence"/>
</dbReference>
<dbReference type="InterPro" id="IPR038765">
    <property type="entry name" value="Papain-like_cys_pep_sf"/>
</dbReference>
<dbReference type="EMBL" id="JASCZI010182592">
    <property type="protein sequence ID" value="MED6188221.1"/>
    <property type="molecule type" value="Genomic_DNA"/>
</dbReference>
<proteinExistence type="inferred from homology"/>
<comment type="caution">
    <text evidence="5">The sequence shown here is derived from an EMBL/GenBank/DDBJ whole genome shotgun (WGS) entry which is preliminary data.</text>
</comment>
<keyword evidence="3" id="KW-0378">Hydrolase</keyword>
<evidence type="ECO:0000313" key="5">
    <source>
        <dbReference type="EMBL" id="MED6188221.1"/>
    </source>
</evidence>
<evidence type="ECO:0000313" key="6">
    <source>
        <dbReference type="Proteomes" id="UP001341840"/>
    </source>
</evidence>
<evidence type="ECO:0000256" key="2">
    <source>
        <dbReference type="ARBA" id="ARBA00022670"/>
    </source>
</evidence>
<reference evidence="5 6" key="1">
    <citation type="journal article" date="2023" name="Plants (Basel)">
        <title>Bridging the Gap: Combining Genomics and Transcriptomics Approaches to Understand Stylosanthes scabra, an Orphan Legume from the Brazilian Caatinga.</title>
        <authorList>
            <person name="Ferreira-Neto J.R.C."/>
            <person name="da Silva M.D."/>
            <person name="Binneck E."/>
            <person name="de Melo N.F."/>
            <person name="da Silva R.H."/>
            <person name="de Melo A.L.T.M."/>
            <person name="Pandolfi V."/>
            <person name="Bustamante F.O."/>
            <person name="Brasileiro-Vidal A.C."/>
            <person name="Benko-Iseppon A.M."/>
        </authorList>
    </citation>
    <scope>NUCLEOTIDE SEQUENCE [LARGE SCALE GENOMIC DNA]</scope>
    <source>
        <tissue evidence="5">Leaves</tissue>
    </source>
</reference>
<dbReference type="InterPro" id="IPR003653">
    <property type="entry name" value="Peptidase_C48_C"/>
</dbReference>
<evidence type="ECO:0000256" key="1">
    <source>
        <dbReference type="ARBA" id="ARBA00005234"/>
    </source>
</evidence>
<gene>
    <name evidence="5" type="ORF">PIB30_084019</name>
</gene>
<evidence type="ECO:0000256" key="3">
    <source>
        <dbReference type="ARBA" id="ARBA00022801"/>
    </source>
</evidence>
<feature type="domain" description="Ubiquitin-like protease family profile" evidence="4">
    <location>
        <begin position="1"/>
        <end position="110"/>
    </location>
</feature>